<evidence type="ECO:0008006" key="4">
    <source>
        <dbReference type="Google" id="ProtNLM"/>
    </source>
</evidence>
<gene>
    <name evidence="2" type="ORF">ACFSKU_07905</name>
</gene>
<keyword evidence="1" id="KW-0472">Membrane</keyword>
<protein>
    <recommendedName>
        <fullName evidence="4">Zinc-ribbon domain-containing protein</fullName>
    </recommendedName>
</protein>
<dbReference type="EMBL" id="JBHUHV010000022">
    <property type="protein sequence ID" value="MFD2066805.1"/>
    <property type="molecule type" value="Genomic_DNA"/>
</dbReference>
<dbReference type="RefSeq" id="WP_229962668.1">
    <property type="nucleotide sequence ID" value="NZ_JAJJWI010000029.1"/>
</dbReference>
<keyword evidence="1" id="KW-0812">Transmembrane</keyword>
<evidence type="ECO:0000313" key="3">
    <source>
        <dbReference type="Proteomes" id="UP001597369"/>
    </source>
</evidence>
<name>A0ABW4WY55_9BACT</name>
<organism evidence="2 3">
    <name type="scientific">Pontibacter silvestris</name>
    <dbReference type="NCBI Taxonomy" id="2305183"/>
    <lineage>
        <taxon>Bacteria</taxon>
        <taxon>Pseudomonadati</taxon>
        <taxon>Bacteroidota</taxon>
        <taxon>Cytophagia</taxon>
        <taxon>Cytophagales</taxon>
        <taxon>Hymenobacteraceae</taxon>
        <taxon>Pontibacter</taxon>
    </lineage>
</organism>
<evidence type="ECO:0000313" key="2">
    <source>
        <dbReference type="EMBL" id="MFD2066805.1"/>
    </source>
</evidence>
<evidence type="ECO:0000256" key="1">
    <source>
        <dbReference type="SAM" id="Phobius"/>
    </source>
</evidence>
<comment type="caution">
    <text evidence="2">The sequence shown here is derived from an EMBL/GenBank/DDBJ whole genome shotgun (WGS) entry which is preliminary data.</text>
</comment>
<reference evidence="3" key="1">
    <citation type="journal article" date="2019" name="Int. J. Syst. Evol. Microbiol.">
        <title>The Global Catalogue of Microorganisms (GCM) 10K type strain sequencing project: providing services to taxonomists for standard genome sequencing and annotation.</title>
        <authorList>
            <consortium name="The Broad Institute Genomics Platform"/>
            <consortium name="The Broad Institute Genome Sequencing Center for Infectious Disease"/>
            <person name="Wu L."/>
            <person name="Ma J."/>
        </authorList>
    </citation>
    <scope>NUCLEOTIDE SEQUENCE [LARGE SCALE GENOMIC DNA]</scope>
    <source>
        <strain evidence="3">JCM 16545</strain>
    </source>
</reference>
<feature type="transmembrane region" description="Helical" evidence="1">
    <location>
        <begin position="47"/>
        <end position="68"/>
    </location>
</feature>
<dbReference type="SUPFAM" id="SSF161187">
    <property type="entry name" value="YfgJ-like"/>
    <property type="match status" value="1"/>
</dbReference>
<dbReference type="Proteomes" id="UP001597369">
    <property type="component" value="Unassembled WGS sequence"/>
</dbReference>
<accession>A0ABW4WY55</accession>
<sequence>MASNQNTTNKTVICPHCGREVPPVKRCPHCGQILPKPEKMNGKKYKLTPVEIFLLVLGGIMLSVALVAL</sequence>
<keyword evidence="1" id="KW-1133">Transmembrane helix</keyword>
<keyword evidence="3" id="KW-1185">Reference proteome</keyword>
<proteinExistence type="predicted"/>